<evidence type="ECO:0000256" key="7">
    <source>
        <dbReference type="ARBA" id="ARBA00022967"/>
    </source>
</evidence>
<proteinExistence type="inferred from homology"/>
<keyword evidence="13" id="KW-1185">Reference proteome</keyword>
<evidence type="ECO:0000256" key="4">
    <source>
        <dbReference type="ARBA" id="ARBA00022448"/>
    </source>
</evidence>
<evidence type="ECO:0000256" key="5">
    <source>
        <dbReference type="ARBA" id="ARBA00022692"/>
    </source>
</evidence>
<dbReference type="EMBL" id="CP043329">
    <property type="protein sequence ID" value="QEK52679.1"/>
    <property type="molecule type" value="Genomic_DNA"/>
</dbReference>
<dbReference type="Proteomes" id="UP000323653">
    <property type="component" value="Chromosome"/>
</dbReference>
<evidence type="ECO:0000313" key="12">
    <source>
        <dbReference type="EMBL" id="QEK52679.1"/>
    </source>
</evidence>
<evidence type="ECO:0000256" key="11">
    <source>
        <dbReference type="HAMAP-Rule" id="MF_01456"/>
    </source>
</evidence>
<dbReference type="FunFam" id="1.10.287.3510:FF:000001">
    <property type="entry name" value="NADH-quinone oxidoreductase subunit K"/>
    <property type="match status" value="1"/>
</dbReference>
<feature type="transmembrane region" description="Helical" evidence="11">
    <location>
        <begin position="15"/>
        <end position="33"/>
    </location>
</feature>
<dbReference type="GO" id="GO:0005886">
    <property type="term" value="C:plasma membrane"/>
    <property type="evidence" value="ECO:0007669"/>
    <property type="project" value="UniProtKB-SubCell"/>
</dbReference>
<dbReference type="Gene3D" id="1.10.287.3510">
    <property type="match status" value="1"/>
</dbReference>
<dbReference type="KEGG" id="pej:FYC62_14185"/>
<dbReference type="InterPro" id="IPR001133">
    <property type="entry name" value="NADH_UbQ_OxRdtase_chain4L/K"/>
</dbReference>
<organism evidence="12 13">
    <name type="scientific">Pedobacter aquae</name>
    <dbReference type="NCBI Taxonomy" id="2605747"/>
    <lineage>
        <taxon>Bacteria</taxon>
        <taxon>Pseudomonadati</taxon>
        <taxon>Bacteroidota</taxon>
        <taxon>Sphingobacteriia</taxon>
        <taxon>Sphingobacteriales</taxon>
        <taxon>Sphingobacteriaceae</taxon>
        <taxon>Pedobacter</taxon>
    </lineage>
</organism>
<dbReference type="RefSeq" id="WP_039453950.1">
    <property type="nucleotide sequence ID" value="NZ_CP043329.1"/>
</dbReference>
<comment type="catalytic activity">
    <reaction evidence="11">
        <text>a quinone + NADH + 5 H(+)(in) = a quinol + NAD(+) + 4 H(+)(out)</text>
        <dbReference type="Rhea" id="RHEA:57888"/>
        <dbReference type="ChEBI" id="CHEBI:15378"/>
        <dbReference type="ChEBI" id="CHEBI:24646"/>
        <dbReference type="ChEBI" id="CHEBI:57540"/>
        <dbReference type="ChEBI" id="CHEBI:57945"/>
        <dbReference type="ChEBI" id="CHEBI:132124"/>
    </reaction>
</comment>
<dbReference type="GO" id="GO:0030964">
    <property type="term" value="C:NADH dehydrogenase complex"/>
    <property type="evidence" value="ECO:0007669"/>
    <property type="project" value="TreeGrafter"/>
</dbReference>
<comment type="similarity">
    <text evidence="3 11">Belongs to the complex I subunit 4L family.</text>
</comment>
<keyword evidence="6 11" id="KW-0874">Quinone</keyword>
<dbReference type="PANTHER" id="PTHR11434:SF21">
    <property type="entry name" value="NADH DEHYDROGENASE SUBUNIT 4L-RELATED"/>
    <property type="match status" value="1"/>
</dbReference>
<keyword evidence="11" id="KW-1003">Cell membrane</keyword>
<protein>
    <recommendedName>
        <fullName evidence="11">NADH-quinone oxidoreductase subunit K</fullName>
        <ecNumber evidence="11">7.1.1.-</ecNumber>
    </recommendedName>
    <alternativeName>
        <fullName evidence="11">NADH dehydrogenase I subunit K</fullName>
    </alternativeName>
    <alternativeName>
        <fullName evidence="11">NDH-1 subunit K</fullName>
    </alternativeName>
</protein>
<dbReference type="GO" id="GO:0042773">
    <property type="term" value="P:ATP synthesis coupled electron transport"/>
    <property type="evidence" value="ECO:0007669"/>
    <property type="project" value="InterPro"/>
</dbReference>
<name>A0A5C0VKL2_9SPHI</name>
<sequence length="109" mass="11861">MENISSTIQAVPLNHYILLSAIIFTIGVIGVLVRRNAIIIFMSVELMLNAVNLLLAAFSSYSGDASGQVFVFFIMALAAAEVAVGLAIIVMVYRNTSSIDINILNRLKW</sequence>
<evidence type="ECO:0000256" key="9">
    <source>
        <dbReference type="ARBA" id="ARBA00023027"/>
    </source>
</evidence>
<accession>A0A5C0VKL2</accession>
<comment type="function">
    <text evidence="1">NDH-1 shuttles electrons from NADH, via FMN and iron-sulfur (Fe-S) centers, to quinones in the respiratory chain. The immediate electron acceptor for the enzyme in this species is believed to be ubiquinone. Couples the redox reaction to proton translocation (for every two electrons transferred, four hydrogen ions are translocated across the cytoplasmic membrane), and thus conserves the redox energy in a proton gradient.</text>
</comment>
<evidence type="ECO:0000256" key="2">
    <source>
        <dbReference type="ARBA" id="ARBA00004141"/>
    </source>
</evidence>
<dbReference type="NCBIfam" id="NF004323">
    <property type="entry name" value="PRK05715.1-5"/>
    <property type="match status" value="1"/>
</dbReference>
<evidence type="ECO:0000256" key="8">
    <source>
        <dbReference type="ARBA" id="ARBA00022989"/>
    </source>
</evidence>
<evidence type="ECO:0000256" key="3">
    <source>
        <dbReference type="ARBA" id="ARBA00010519"/>
    </source>
</evidence>
<evidence type="ECO:0000256" key="6">
    <source>
        <dbReference type="ARBA" id="ARBA00022719"/>
    </source>
</evidence>
<comment type="subunit">
    <text evidence="11">NDH-1 is composed of 14 different subunits. Subunits NuoA, H, J, K, L, M, N constitute the membrane sector of the complex.</text>
</comment>
<keyword evidence="12" id="KW-0560">Oxidoreductase</keyword>
<evidence type="ECO:0000256" key="10">
    <source>
        <dbReference type="ARBA" id="ARBA00023136"/>
    </source>
</evidence>
<feature type="transmembrane region" description="Helical" evidence="11">
    <location>
        <begin position="70"/>
        <end position="93"/>
    </location>
</feature>
<keyword evidence="7 11" id="KW-1278">Translocase</keyword>
<dbReference type="GO" id="GO:0050136">
    <property type="term" value="F:NADH dehydrogenase (quinone) (non-electrogenic) activity"/>
    <property type="evidence" value="ECO:0007669"/>
    <property type="project" value="UniProtKB-UniRule"/>
</dbReference>
<dbReference type="NCBIfam" id="NF004320">
    <property type="entry name" value="PRK05715.1-2"/>
    <property type="match status" value="1"/>
</dbReference>
<dbReference type="Pfam" id="PF00420">
    <property type="entry name" value="Oxidored_q2"/>
    <property type="match status" value="1"/>
</dbReference>
<keyword evidence="9 11" id="KW-0520">NAD</keyword>
<comment type="subcellular location">
    <subcellularLocation>
        <location evidence="11">Cell membrane</location>
        <topology evidence="11">Multi-pass membrane protein</topology>
    </subcellularLocation>
    <subcellularLocation>
        <location evidence="2">Membrane</location>
        <topology evidence="2">Multi-pass membrane protein</topology>
    </subcellularLocation>
</comment>
<keyword evidence="8 11" id="KW-1133">Transmembrane helix</keyword>
<reference evidence="12 13" key="1">
    <citation type="submission" date="2019-08" db="EMBL/GenBank/DDBJ databases">
        <title>Pedobacter sp. nov., isolated from Han river, South Korea.</title>
        <authorList>
            <person name="Lee D.-H."/>
            <person name="Kim Y.-S."/>
            <person name="Hwang E.-M."/>
            <person name="Le Tran T.C."/>
            <person name="Cha C.-J."/>
        </authorList>
    </citation>
    <scope>NUCLEOTIDE SEQUENCE [LARGE SCALE GENOMIC DNA]</scope>
    <source>
        <strain evidence="12 13">CJ43</strain>
    </source>
</reference>
<dbReference type="GO" id="GO:0048038">
    <property type="term" value="F:quinone binding"/>
    <property type="evidence" value="ECO:0007669"/>
    <property type="project" value="UniProtKB-KW"/>
</dbReference>
<comment type="function">
    <text evidence="11">NDH-1 shuttles electrons from NADH, via FMN and iron-sulfur (Fe-S) centers, to quinones in the respiratory chain. The immediate electron acceptor for the enzyme in this species is believed to be a menaquinone. Couples the redox reaction to proton translocation (for every two electrons transferred, four hydrogen ions are translocated across the cytoplasmic membrane), and thus conserves the redox energy in a proton gradient.</text>
</comment>
<dbReference type="PANTHER" id="PTHR11434">
    <property type="entry name" value="NADH-UBIQUINONE OXIDOREDUCTASE SUBUNIT ND4L"/>
    <property type="match status" value="1"/>
</dbReference>
<gene>
    <name evidence="11 12" type="primary">nuoK</name>
    <name evidence="12" type="ORF">FYC62_14185</name>
</gene>
<feature type="transmembrane region" description="Helical" evidence="11">
    <location>
        <begin position="38"/>
        <end position="58"/>
    </location>
</feature>
<keyword evidence="4 11" id="KW-0813">Transport</keyword>
<dbReference type="InterPro" id="IPR039428">
    <property type="entry name" value="NUOK/Mnh_C1-like"/>
</dbReference>
<keyword evidence="10 11" id="KW-0472">Membrane</keyword>
<dbReference type="AlphaFoldDB" id="A0A5C0VKL2"/>
<evidence type="ECO:0000313" key="13">
    <source>
        <dbReference type="Proteomes" id="UP000323653"/>
    </source>
</evidence>
<dbReference type="NCBIfam" id="NF004321">
    <property type="entry name" value="PRK05715.1-3"/>
    <property type="match status" value="1"/>
</dbReference>
<dbReference type="HAMAP" id="MF_01456">
    <property type="entry name" value="NDH1_NuoK"/>
    <property type="match status" value="1"/>
</dbReference>
<dbReference type="EC" id="7.1.1.-" evidence="11"/>
<keyword evidence="5 11" id="KW-0812">Transmembrane</keyword>
<evidence type="ECO:0000256" key="1">
    <source>
        <dbReference type="ARBA" id="ARBA00002378"/>
    </source>
</evidence>